<gene>
    <name evidence="1" type="ORF">GCM10009827_080770</name>
</gene>
<evidence type="ECO:0008006" key="3">
    <source>
        <dbReference type="Google" id="ProtNLM"/>
    </source>
</evidence>
<name>A0ABN2BYG8_9ACTN</name>
<reference evidence="1 2" key="1">
    <citation type="journal article" date="2019" name="Int. J. Syst. Evol. Microbiol.">
        <title>The Global Catalogue of Microorganisms (GCM) 10K type strain sequencing project: providing services to taxonomists for standard genome sequencing and annotation.</title>
        <authorList>
            <consortium name="The Broad Institute Genomics Platform"/>
            <consortium name="The Broad Institute Genome Sequencing Center for Infectious Disease"/>
            <person name="Wu L."/>
            <person name="Ma J."/>
        </authorList>
    </citation>
    <scope>NUCLEOTIDE SEQUENCE [LARGE SCALE GENOMIC DNA]</scope>
    <source>
        <strain evidence="1 2">JCM 15933</strain>
    </source>
</reference>
<proteinExistence type="predicted"/>
<comment type="caution">
    <text evidence="1">The sequence shown here is derived from an EMBL/GenBank/DDBJ whole genome shotgun (WGS) entry which is preliminary data.</text>
</comment>
<evidence type="ECO:0000313" key="1">
    <source>
        <dbReference type="EMBL" id="GAA1548331.1"/>
    </source>
</evidence>
<keyword evidence="2" id="KW-1185">Reference proteome</keyword>
<dbReference type="Proteomes" id="UP001501470">
    <property type="component" value="Unassembled WGS sequence"/>
</dbReference>
<dbReference type="SUPFAM" id="SSF52777">
    <property type="entry name" value="CoA-dependent acyltransferases"/>
    <property type="match status" value="2"/>
</dbReference>
<dbReference type="EMBL" id="BAAAQD010000020">
    <property type="protein sequence ID" value="GAA1548331.1"/>
    <property type="molecule type" value="Genomic_DNA"/>
</dbReference>
<dbReference type="Gene3D" id="3.30.559.30">
    <property type="entry name" value="Nonribosomal peptide synthetase, condensation domain"/>
    <property type="match status" value="1"/>
</dbReference>
<accession>A0ABN2BYG8</accession>
<sequence length="444" mass="45643">MKPTRRGPLTCAQREWFLDVGIDADSPWSSASNFTGVVDGAGAPVGVALAAIGDLLDRHEGLRTLLPVTGPGLREQHVLPAAERLGEVVRVAPAGAEADAAIAAAAATAFRLGEQQPVLFVLAVAAGAVRRIGIVADHSAVDGWGMRVLRSDFLQALRSRMGGRAAFGGLQGRPAPEQPLETAEWETSAPGRAHAERAEAHWRRQLGALRDGLSGWRPDGGTAPADPVLRSRWLASAHAARAAQAVATRAGVPVSAVYLTAFGSAIGLVEGSPCAGVQALAANRLSAGTQASVRKAVMPVPVLVPGGGDLTARLAATASNQLHGHRFANLDPARAAAISAEILGELAGTGVAAARFNYIDASIVGSAANSRSLGAEAIPFTDPAVQDRVTEQPDRPGGSRYILSVQHRPAAALMTIACHGDTAWAPAGGDMLRHVEAVLVRAAG</sequence>
<organism evidence="1 2">
    <name type="scientific">Dactylosporangium maewongense</name>
    <dbReference type="NCBI Taxonomy" id="634393"/>
    <lineage>
        <taxon>Bacteria</taxon>
        <taxon>Bacillati</taxon>
        <taxon>Actinomycetota</taxon>
        <taxon>Actinomycetes</taxon>
        <taxon>Micromonosporales</taxon>
        <taxon>Micromonosporaceae</taxon>
        <taxon>Dactylosporangium</taxon>
    </lineage>
</organism>
<evidence type="ECO:0000313" key="2">
    <source>
        <dbReference type="Proteomes" id="UP001501470"/>
    </source>
</evidence>
<dbReference type="Gene3D" id="3.30.559.10">
    <property type="entry name" value="Chloramphenicol acetyltransferase-like domain"/>
    <property type="match status" value="1"/>
</dbReference>
<protein>
    <recommendedName>
        <fullName evidence="3">Condensation domain-containing protein</fullName>
    </recommendedName>
</protein>
<dbReference type="RefSeq" id="WP_344508737.1">
    <property type="nucleotide sequence ID" value="NZ_BAAAQD010000020.1"/>
</dbReference>
<dbReference type="InterPro" id="IPR023213">
    <property type="entry name" value="CAT-like_dom_sf"/>
</dbReference>